<dbReference type="PANTHER" id="PTHR31817">
    <property type="match status" value="1"/>
</dbReference>
<dbReference type="SMART" id="SM01154">
    <property type="entry name" value="DUF1704"/>
    <property type="match status" value="1"/>
</dbReference>
<sequence length="609" mass="69782">MQENIKNTLTEYLSKGSHVSIKLENGGKLKKERLLPYLLVYRYASREDKCIRLVLGESSYVIFPQTENQDGETAQIIKYVSKNISQKVGAVMVLEFWIGEEGSTDFKILAPKGIVPTTVQTLAEGLESYAIDRMKLGVKTEYSQSRHAPWSSPLLTMEQCQEAGILLLGLEIPPFFLDKEKDEFYYLEFRDFKIAFSKILRKCIYTFIRGYTSLGIQHYHALGSTTISPSVWKIDRQLSELQTKYQFLLLISPLNTMEAKKKFQARNFQSNPRFLYRLLPIDPDQIKEDLFKIDIRSIEDPTITLLFTAKREEIEKQVTMLKERGTKNFLFSSIRLYSSVDKHLYETAISILESIPPERSDGGEWVDCHYLAKKCREEIAYYRQFYPAMEAKVEIKPDIVGMLVSQGQLYIGESFRVPKNRVEALVHHEVGTHVLTFYNGKAQPFTQMSTGFAGYEELQEGLAVLSEYLVGGLTGERMRMLAGRVVAAHSLTEGSGFRETFKLLTGTYRFNETPAFEITARIYQGGGCTKDIIYLRGLISLIKYLKNEGELSPLYVGKIALDHVPLIKELQMRKILNPHPLIPRFLKQRETLARLNKVKKGLPLLEMTE</sequence>
<dbReference type="InterPro" id="IPR012548">
    <property type="entry name" value="MATCAP"/>
</dbReference>
<organism evidence="5 6">
    <name type="scientific">Negadavirga shengliensis</name>
    <dbReference type="NCBI Taxonomy" id="1389218"/>
    <lineage>
        <taxon>Bacteria</taxon>
        <taxon>Pseudomonadati</taxon>
        <taxon>Bacteroidota</taxon>
        <taxon>Cytophagia</taxon>
        <taxon>Cytophagales</taxon>
        <taxon>Cyclobacteriaceae</taxon>
        <taxon>Negadavirga</taxon>
    </lineage>
</organism>
<evidence type="ECO:0000256" key="2">
    <source>
        <dbReference type="ARBA" id="ARBA00022670"/>
    </source>
</evidence>
<name>A0ABV9SX34_9BACT</name>
<keyword evidence="6" id="KW-1185">Reference proteome</keyword>
<evidence type="ECO:0000256" key="4">
    <source>
        <dbReference type="ARBA" id="ARBA00023049"/>
    </source>
</evidence>
<evidence type="ECO:0000313" key="5">
    <source>
        <dbReference type="EMBL" id="MFC4870908.1"/>
    </source>
</evidence>
<dbReference type="PANTHER" id="PTHR31817:SF0">
    <property type="entry name" value="CHROMOSOME UNDETERMINED SCAFFOLD_67, WHOLE GENOME SHOTGUN SEQUENCE"/>
    <property type="match status" value="1"/>
</dbReference>
<dbReference type="Pfam" id="PF08014">
    <property type="entry name" value="MATCAP"/>
    <property type="match status" value="1"/>
</dbReference>
<comment type="caution">
    <text evidence="5">The sequence shown here is derived from an EMBL/GenBank/DDBJ whole genome shotgun (WGS) entry which is preliminary data.</text>
</comment>
<keyword evidence="2" id="KW-0645">Protease</keyword>
<keyword evidence="3" id="KW-0378">Hydrolase</keyword>
<keyword evidence="4" id="KW-0482">Metalloprotease</keyword>
<evidence type="ECO:0000256" key="3">
    <source>
        <dbReference type="ARBA" id="ARBA00022801"/>
    </source>
</evidence>
<protein>
    <submittedName>
        <fullName evidence="5">Flavohemoglobin expression-modulating QEGLA motif protein</fullName>
    </submittedName>
</protein>
<dbReference type="RefSeq" id="WP_377061890.1">
    <property type="nucleotide sequence ID" value="NZ_JBHSJJ010000002.1"/>
</dbReference>
<dbReference type="Proteomes" id="UP001595818">
    <property type="component" value="Unassembled WGS sequence"/>
</dbReference>
<evidence type="ECO:0000256" key="1">
    <source>
        <dbReference type="ARBA" id="ARBA00001947"/>
    </source>
</evidence>
<proteinExistence type="predicted"/>
<reference evidence="6" key="1">
    <citation type="journal article" date="2019" name="Int. J. Syst. Evol. Microbiol.">
        <title>The Global Catalogue of Microorganisms (GCM) 10K type strain sequencing project: providing services to taxonomists for standard genome sequencing and annotation.</title>
        <authorList>
            <consortium name="The Broad Institute Genomics Platform"/>
            <consortium name="The Broad Institute Genome Sequencing Center for Infectious Disease"/>
            <person name="Wu L."/>
            <person name="Ma J."/>
        </authorList>
    </citation>
    <scope>NUCLEOTIDE SEQUENCE [LARGE SCALE GENOMIC DNA]</scope>
    <source>
        <strain evidence="6">CGMCC 4.7466</strain>
    </source>
</reference>
<accession>A0ABV9SX34</accession>
<comment type="cofactor">
    <cofactor evidence="1">
        <name>Zn(2+)</name>
        <dbReference type="ChEBI" id="CHEBI:29105"/>
    </cofactor>
</comment>
<gene>
    <name evidence="5" type="ORF">ACFPFU_04365</name>
</gene>
<dbReference type="EMBL" id="JBHSJJ010000002">
    <property type="protein sequence ID" value="MFC4870908.1"/>
    <property type="molecule type" value="Genomic_DNA"/>
</dbReference>
<evidence type="ECO:0000313" key="6">
    <source>
        <dbReference type="Proteomes" id="UP001595818"/>
    </source>
</evidence>